<evidence type="ECO:0000256" key="3">
    <source>
        <dbReference type="ARBA" id="ARBA00012954"/>
    </source>
</evidence>
<feature type="binding site" evidence="9">
    <location>
        <position position="256"/>
    </location>
    <ligand>
        <name>substrate</name>
    </ligand>
</feature>
<dbReference type="PANTHER" id="PTHR43750">
    <property type="entry name" value="UDP-GLUCOSE 6-DEHYDROGENASE TUAD"/>
    <property type="match status" value="1"/>
</dbReference>
<dbReference type="InterPro" id="IPR028357">
    <property type="entry name" value="UDPglc_DH_bac"/>
</dbReference>
<keyword evidence="13" id="KW-1185">Reference proteome</keyword>
<dbReference type="EMBL" id="SCWB01000024">
    <property type="protein sequence ID" value="TDM05189.1"/>
    <property type="molecule type" value="Genomic_DNA"/>
</dbReference>
<dbReference type="GO" id="GO:0051287">
    <property type="term" value="F:NAD binding"/>
    <property type="evidence" value="ECO:0007669"/>
    <property type="project" value="InterPro"/>
</dbReference>
<evidence type="ECO:0000313" key="13">
    <source>
        <dbReference type="Proteomes" id="UP000294802"/>
    </source>
</evidence>
<evidence type="ECO:0000256" key="7">
    <source>
        <dbReference type="PIRNR" id="PIRNR000124"/>
    </source>
</evidence>
<dbReference type="SUPFAM" id="SSF52413">
    <property type="entry name" value="UDP-glucose/GDP-mannose dehydrogenase C-terminal domain"/>
    <property type="match status" value="1"/>
</dbReference>
<dbReference type="RefSeq" id="WP_133444633.1">
    <property type="nucleotide sequence ID" value="NZ_SCWB01000024.1"/>
</dbReference>
<feature type="binding site" evidence="10">
    <location>
        <position position="262"/>
    </location>
    <ligand>
        <name>NAD(+)</name>
        <dbReference type="ChEBI" id="CHEBI:57540"/>
    </ligand>
</feature>
<organism evidence="12 13">
    <name type="scientific">Macrococcus lamae</name>
    <dbReference type="NCBI Taxonomy" id="198484"/>
    <lineage>
        <taxon>Bacteria</taxon>
        <taxon>Bacillati</taxon>
        <taxon>Bacillota</taxon>
        <taxon>Bacilli</taxon>
        <taxon>Bacillales</taxon>
        <taxon>Staphylococcaceae</taxon>
        <taxon>Macrococcus</taxon>
    </lineage>
</organism>
<comment type="pathway">
    <text evidence="1">Nucleotide-sugar biosynthesis; UDP-alpha-D-glucuronate biosynthesis; UDP-alpha-D-glucuronate from UDP-alpha-D-glucose: step 1/1.</text>
</comment>
<feature type="binding site" evidence="10">
    <location>
        <position position="326"/>
    </location>
    <ligand>
        <name>NAD(+)</name>
        <dbReference type="ChEBI" id="CHEBI:57540"/>
    </ligand>
</feature>
<accession>A0A4R6BS67</accession>
<evidence type="ECO:0000313" key="12">
    <source>
        <dbReference type="EMBL" id="TDM05189.1"/>
    </source>
</evidence>
<dbReference type="OrthoDB" id="9803238at2"/>
<dbReference type="PANTHER" id="PTHR43750:SF3">
    <property type="entry name" value="UDP-GLUCOSE 6-DEHYDROGENASE TUAD"/>
    <property type="match status" value="1"/>
</dbReference>
<feature type="binding site" evidence="10">
    <location>
        <position position="86"/>
    </location>
    <ligand>
        <name>NAD(+)</name>
        <dbReference type="ChEBI" id="CHEBI:57540"/>
    </ligand>
</feature>
<dbReference type="NCBIfam" id="TIGR03026">
    <property type="entry name" value="NDP-sugDHase"/>
    <property type="match status" value="1"/>
</dbReference>
<name>A0A4R6BS67_9STAP</name>
<dbReference type="PIRSF" id="PIRSF500134">
    <property type="entry name" value="UDPglc_DH_bac"/>
    <property type="match status" value="1"/>
</dbReference>
<dbReference type="UniPathway" id="UPA00038">
    <property type="reaction ID" value="UER00491"/>
</dbReference>
<comment type="caution">
    <text evidence="12">The sequence shown here is derived from an EMBL/GenBank/DDBJ whole genome shotgun (WGS) entry which is preliminary data.</text>
</comment>
<evidence type="ECO:0000256" key="2">
    <source>
        <dbReference type="ARBA" id="ARBA00006601"/>
    </source>
</evidence>
<dbReference type="Gene3D" id="3.40.50.720">
    <property type="entry name" value="NAD(P)-binding Rossmann-like Domain"/>
    <property type="match status" value="2"/>
</dbReference>
<evidence type="ECO:0000256" key="8">
    <source>
        <dbReference type="PIRSR" id="PIRSR500134-1"/>
    </source>
</evidence>
<dbReference type="Pfam" id="PF03721">
    <property type="entry name" value="UDPG_MGDP_dh_N"/>
    <property type="match status" value="1"/>
</dbReference>
<evidence type="ECO:0000259" key="11">
    <source>
        <dbReference type="SMART" id="SM00984"/>
    </source>
</evidence>
<feature type="binding site" evidence="9">
    <location>
        <begin position="248"/>
        <end position="252"/>
    </location>
    <ligand>
        <name>substrate</name>
    </ligand>
</feature>
<comment type="similarity">
    <text evidence="2 7">Belongs to the UDP-glucose/GDP-mannose dehydrogenase family.</text>
</comment>
<feature type="binding site" evidence="10">
    <location>
        <position position="31"/>
    </location>
    <ligand>
        <name>NAD(+)</name>
        <dbReference type="ChEBI" id="CHEBI:57540"/>
    </ligand>
</feature>
<dbReference type="InterPro" id="IPR001732">
    <property type="entry name" value="UDP-Glc/GDP-Man_DH_N"/>
</dbReference>
<dbReference type="InterPro" id="IPR014026">
    <property type="entry name" value="UDP-Glc/GDP-Man_DH_dimer"/>
</dbReference>
<dbReference type="Pfam" id="PF03720">
    <property type="entry name" value="UDPG_MGDP_dh_C"/>
    <property type="match status" value="1"/>
</dbReference>
<comment type="catalytic activity">
    <reaction evidence="6 7">
        <text>UDP-alpha-D-glucose + 2 NAD(+) + H2O = UDP-alpha-D-glucuronate + 2 NADH + 3 H(+)</text>
        <dbReference type="Rhea" id="RHEA:23596"/>
        <dbReference type="ChEBI" id="CHEBI:15377"/>
        <dbReference type="ChEBI" id="CHEBI:15378"/>
        <dbReference type="ChEBI" id="CHEBI:57540"/>
        <dbReference type="ChEBI" id="CHEBI:57945"/>
        <dbReference type="ChEBI" id="CHEBI:58052"/>
        <dbReference type="ChEBI" id="CHEBI:58885"/>
        <dbReference type="EC" id="1.1.1.22"/>
    </reaction>
</comment>
<gene>
    <name evidence="12" type="ORF">ERX29_10520</name>
</gene>
<dbReference type="InterPro" id="IPR036220">
    <property type="entry name" value="UDP-Glc/GDP-Man_DH_C_sf"/>
</dbReference>
<feature type="binding site" evidence="9">
    <location>
        <position position="319"/>
    </location>
    <ligand>
        <name>substrate</name>
    </ligand>
</feature>
<evidence type="ECO:0000256" key="5">
    <source>
        <dbReference type="ARBA" id="ARBA00023027"/>
    </source>
</evidence>
<dbReference type="InterPro" id="IPR017476">
    <property type="entry name" value="UDP-Glc/GDP-Man"/>
</dbReference>
<feature type="active site" description="Nucleophile" evidence="8">
    <location>
        <position position="259"/>
    </location>
</feature>
<dbReference type="GO" id="GO:0006065">
    <property type="term" value="P:UDP-glucuronate biosynthetic process"/>
    <property type="evidence" value="ECO:0007669"/>
    <property type="project" value="UniProtKB-UniPathway"/>
</dbReference>
<dbReference type="Pfam" id="PF00984">
    <property type="entry name" value="UDPG_MGDP_dh"/>
    <property type="match status" value="1"/>
</dbReference>
<reference evidence="12 13" key="1">
    <citation type="submission" date="2019-01" db="EMBL/GenBank/DDBJ databases">
        <title>Draft genome sequences of the type strains of six Macrococcus species.</title>
        <authorList>
            <person name="Mazhar S."/>
            <person name="Altermann E."/>
            <person name="Hill C."/>
            <person name="Mcauliffe O."/>
        </authorList>
    </citation>
    <scope>NUCLEOTIDE SEQUENCE [LARGE SCALE GENOMIC DNA]</scope>
    <source>
        <strain evidence="12 13">CCM4815</strain>
    </source>
</reference>
<dbReference type="SUPFAM" id="SSF48179">
    <property type="entry name" value="6-phosphogluconate dehydrogenase C-terminal domain-like"/>
    <property type="match status" value="1"/>
</dbReference>
<dbReference type="GO" id="GO:0003979">
    <property type="term" value="F:UDP-glucose 6-dehydrogenase activity"/>
    <property type="evidence" value="ECO:0007669"/>
    <property type="project" value="UniProtKB-EC"/>
</dbReference>
<dbReference type="SUPFAM" id="SSF51735">
    <property type="entry name" value="NAD(P)-binding Rossmann-fold domains"/>
    <property type="match status" value="1"/>
</dbReference>
<dbReference type="EC" id="1.1.1.22" evidence="3 7"/>
<feature type="domain" description="UDP-glucose/GDP-mannose dehydrogenase C-terminal" evidence="11">
    <location>
        <begin position="312"/>
        <end position="414"/>
    </location>
</feature>
<evidence type="ECO:0000256" key="9">
    <source>
        <dbReference type="PIRSR" id="PIRSR500134-2"/>
    </source>
</evidence>
<dbReference type="GO" id="GO:0000271">
    <property type="term" value="P:polysaccharide biosynthetic process"/>
    <property type="evidence" value="ECO:0007669"/>
    <property type="project" value="InterPro"/>
</dbReference>
<proteinExistence type="inferred from homology"/>
<dbReference type="Gene3D" id="1.20.5.100">
    <property type="entry name" value="Cytochrome c1, transmembrane anchor, C-terminal"/>
    <property type="match status" value="1"/>
</dbReference>
<evidence type="ECO:0000256" key="1">
    <source>
        <dbReference type="ARBA" id="ARBA00004701"/>
    </source>
</evidence>
<feature type="binding site" evidence="10">
    <location>
        <position position="36"/>
    </location>
    <ligand>
        <name>NAD(+)</name>
        <dbReference type="ChEBI" id="CHEBI:57540"/>
    </ligand>
</feature>
<dbReference type="InterPro" id="IPR036291">
    <property type="entry name" value="NAD(P)-bd_dom_sf"/>
</dbReference>
<keyword evidence="4 7" id="KW-0560">Oxidoreductase</keyword>
<dbReference type="SMART" id="SM00984">
    <property type="entry name" value="UDPG_MGDP_dh_C"/>
    <property type="match status" value="1"/>
</dbReference>
<evidence type="ECO:0000256" key="10">
    <source>
        <dbReference type="PIRSR" id="PIRSR500134-3"/>
    </source>
</evidence>
<dbReference type="PIRSF" id="PIRSF000124">
    <property type="entry name" value="UDPglc_GDPman_dh"/>
    <property type="match status" value="1"/>
</dbReference>
<dbReference type="InterPro" id="IPR008927">
    <property type="entry name" value="6-PGluconate_DH-like_C_sf"/>
</dbReference>
<dbReference type="Proteomes" id="UP000294802">
    <property type="component" value="Unassembled WGS sequence"/>
</dbReference>
<evidence type="ECO:0000256" key="6">
    <source>
        <dbReference type="ARBA" id="ARBA00047473"/>
    </source>
</evidence>
<protein>
    <recommendedName>
        <fullName evidence="3 7">UDP-glucose 6-dehydrogenase</fullName>
        <ecNumber evidence="3 7">1.1.1.22</ecNumber>
    </recommendedName>
</protein>
<feature type="binding site" evidence="10">
    <location>
        <position position="121"/>
    </location>
    <ligand>
        <name>NAD(+)</name>
        <dbReference type="ChEBI" id="CHEBI:57540"/>
    </ligand>
</feature>
<sequence length="426" mass="47821">MAKIVVVGTGYVGLVTGIALAEIGNYVHCIDIDENKIRLLNSGVPTIYEENLEDLLLKNLKDKRISFTESYICVEDADFVFITVGTPEDKNGDANLTYIYNAIDEITKYVQNDTVIVMKSTVPLGTNEKIEKYIKNKVKDYTVDVISNPEFLAQGTAINDTLNASRIVLGINDEKIVDKVKKLYEPFNQPILVMNRTSAELVKYASNTFLALKISFINEIANLSDEIGANIKDVTRGMSYDERIGAKFLNAGLGYGGSCFPKDTKALIKAAQRNNSSLLTINSTVDINERQKYKLLDKAKRKGYSLENNTIAILGLSFKPNTDDIREAPSISNIQQLLDKGNKIHVFDPIVNDKVKKLFGDQLEYFKTPQECLKGTDLCFVFTEWKEIKELEEKDFIVNMKRAVVFDGRNCLEFKSNNIAYYGIGI</sequence>
<keyword evidence="5 7" id="KW-0520">NAD</keyword>
<feature type="binding site" evidence="9">
    <location>
        <position position="203"/>
    </location>
    <ligand>
        <name>substrate</name>
    </ligand>
</feature>
<evidence type="ECO:0000256" key="4">
    <source>
        <dbReference type="ARBA" id="ARBA00023002"/>
    </source>
</evidence>
<dbReference type="AlphaFoldDB" id="A0A4R6BS67"/>
<dbReference type="InterPro" id="IPR014027">
    <property type="entry name" value="UDP-Glc/GDP-Man_DH_C"/>
</dbReference>